<proteinExistence type="inferred from homology"/>
<name>A0ABW4NR26_9PAST</name>
<organism evidence="7 8">
    <name type="scientific">Pasteurella oralis</name>
    <dbReference type="NCBI Taxonomy" id="1071947"/>
    <lineage>
        <taxon>Bacteria</taxon>
        <taxon>Pseudomonadati</taxon>
        <taxon>Pseudomonadota</taxon>
        <taxon>Gammaproteobacteria</taxon>
        <taxon>Pasteurellales</taxon>
        <taxon>Pasteurellaceae</taxon>
        <taxon>Pasteurella</taxon>
    </lineage>
</organism>
<dbReference type="EC" id="4.4.1.13" evidence="2"/>
<evidence type="ECO:0000256" key="1">
    <source>
        <dbReference type="ARBA" id="ARBA00001933"/>
    </source>
</evidence>
<evidence type="ECO:0000259" key="6">
    <source>
        <dbReference type="Pfam" id="PF00155"/>
    </source>
</evidence>
<evidence type="ECO:0000313" key="8">
    <source>
        <dbReference type="Proteomes" id="UP001597420"/>
    </source>
</evidence>
<dbReference type="InterPro" id="IPR015421">
    <property type="entry name" value="PyrdxlP-dep_Trfase_major"/>
</dbReference>
<gene>
    <name evidence="7" type="ORF">ACFSAV_01540</name>
</gene>
<evidence type="ECO:0000256" key="3">
    <source>
        <dbReference type="ARBA" id="ARBA00022898"/>
    </source>
</evidence>
<dbReference type="PANTHER" id="PTHR43525">
    <property type="entry name" value="PROTEIN MALY"/>
    <property type="match status" value="1"/>
</dbReference>
<dbReference type="SUPFAM" id="SSF53383">
    <property type="entry name" value="PLP-dependent transferases"/>
    <property type="match status" value="1"/>
</dbReference>
<dbReference type="Pfam" id="PF00155">
    <property type="entry name" value="Aminotran_1_2"/>
    <property type="match status" value="1"/>
</dbReference>
<evidence type="ECO:0000256" key="5">
    <source>
        <dbReference type="ARBA" id="ARBA00037974"/>
    </source>
</evidence>
<evidence type="ECO:0000256" key="4">
    <source>
        <dbReference type="ARBA" id="ARBA00023239"/>
    </source>
</evidence>
<feature type="domain" description="Aminotransferase class I/classII large" evidence="6">
    <location>
        <begin position="50"/>
        <end position="379"/>
    </location>
</feature>
<dbReference type="CDD" id="cd00609">
    <property type="entry name" value="AAT_like"/>
    <property type="match status" value="1"/>
</dbReference>
<evidence type="ECO:0000256" key="2">
    <source>
        <dbReference type="ARBA" id="ARBA00012224"/>
    </source>
</evidence>
<dbReference type="EMBL" id="JBHUFP010000003">
    <property type="protein sequence ID" value="MFD1805072.1"/>
    <property type="molecule type" value="Genomic_DNA"/>
</dbReference>
<dbReference type="PANTHER" id="PTHR43525:SF1">
    <property type="entry name" value="PROTEIN MALY"/>
    <property type="match status" value="1"/>
</dbReference>
<dbReference type="InterPro" id="IPR004839">
    <property type="entry name" value="Aminotransferase_I/II_large"/>
</dbReference>
<comment type="cofactor">
    <cofactor evidence="1">
        <name>pyridoxal 5'-phosphate</name>
        <dbReference type="ChEBI" id="CHEBI:597326"/>
    </cofactor>
</comment>
<sequence>MADNLFDVFTDRSDCNSAKWAITRQYGKDMISMSVADMDLPAPQMLIDYLAQQNRTGIYGYTILPDNYYDIVRRYLFRHYQYEIANEHIVFCPRIIQAISIYIKEFTSPTESIAILTPSYAPIVNAILLNKRTVERCALIYQAGKYTIDFDQLEKCFQTAKTFILISPHNPTGIIWSRSDLQHIAALAEKYGVFILSDDVHADFDFSGDKHMIISAISAYVEKHSIICTSPAKTFNIPGLEIANLLICNKKVRDKFRGCMQALGMHNPNFFSIPALQIAYQYCDDWLDKLKHYIYHNKLIVKDFFTREIPQLEVFNSEGTYLIWVNYSKLQINEEKLKHWFLDLSHIEVSWGSDFGREGQSFFRMNVAMPRALLKESLQKMKQGLALLMQEELNYEDEQ</sequence>
<dbReference type="NCBIfam" id="TIGR04350">
    <property type="entry name" value="C_S_lyase_PatB"/>
    <property type="match status" value="1"/>
</dbReference>
<keyword evidence="4 7" id="KW-0456">Lyase</keyword>
<comment type="similarity">
    <text evidence="5">Belongs to the class-II pyridoxal-phosphate-dependent aminotransferase family. MalY/PatB cystathionine beta-lyase subfamily.</text>
</comment>
<dbReference type="InterPro" id="IPR051798">
    <property type="entry name" value="Class-II_PLP-Dep_Aminotrans"/>
</dbReference>
<dbReference type="InterPro" id="IPR027619">
    <property type="entry name" value="C-S_lyase_PatB-like"/>
</dbReference>
<comment type="caution">
    <text evidence="7">The sequence shown here is derived from an EMBL/GenBank/DDBJ whole genome shotgun (WGS) entry which is preliminary data.</text>
</comment>
<dbReference type="Gene3D" id="3.90.1150.10">
    <property type="entry name" value="Aspartate Aminotransferase, domain 1"/>
    <property type="match status" value="1"/>
</dbReference>
<reference evidence="8" key="1">
    <citation type="journal article" date="2019" name="Int. J. Syst. Evol. Microbiol.">
        <title>The Global Catalogue of Microorganisms (GCM) 10K type strain sequencing project: providing services to taxonomists for standard genome sequencing and annotation.</title>
        <authorList>
            <consortium name="The Broad Institute Genomics Platform"/>
            <consortium name="The Broad Institute Genome Sequencing Center for Infectious Disease"/>
            <person name="Wu L."/>
            <person name="Ma J."/>
        </authorList>
    </citation>
    <scope>NUCLEOTIDE SEQUENCE [LARGE SCALE GENOMIC DNA]</scope>
    <source>
        <strain evidence="8">CCM 7950</strain>
    </source>
</reference>
<keyword evidence="8" id="KW-1185">Reference proteome</keyword>
<dbReference type="Gene3D" id="3.40.640.10">
    <property type="entry name" value="Type I PLP-dependent aspartate aminotransferase-like (Major domain)"/>
    <property type="match status" value="1"/>
</dbReference>
<dbReference type="RefSeq" id="WP_379095416.1">
    <property type="nucleotide sequence ID" value="NZ_JBHUFP010000003.1"/>
</dbReference>
<evidence type="ECO:0000313" key="7">
    <source>
        <dbReference type="EMBL" id="MFD1805072.1"/>
    </source>
</evidence>
<dbReference type="Proteomes" id="UP001597420">
    <property type="component" value="Unassembled WGS sequence"/>
</dbReference>
<keyword evidence="3" id="KW-0663">Pyridoxal phosphate</keyword>
<accession>A0ABW4NR26</accession>
<dbReference type="GO" id="GO:0047804">
    <property type="term" value="F:cysteine-S-conjugate beta-lyase activity"/>
    <property type="evidence" value="ECO:0007669"/>
    <property type="project" value="UniProtKB-EC"/>
</dbReference>
<dbReference type="InterPro" id="IPR015424">
    <property type="entry name" value="PyrdxlP-dep_Trfase"/>
</dbReference>
<dbReference type="InterPro" id="IPR015422">
    <property type="entry name" value="PyrdxlP-dep_Trfase_small"/>
</dbReference>
<protein>
    <recommendedName>
        <fullName evidence="2">cysteine-S-conjugate beta-lyase</fullName>
        <ecNumber evidence="2">4.4.1.13</ecNumber>
    </recommendedName>
</protein>